<keyword evidence="2 11" id="KW-0813">Transport</keyword>
<dbReference type="GO" id="GO:0034765">
    <property type="term" value="P:regulation of monoatomic ion transmembrane transport"/>
    <property type="evidence" value="ECO:0007669"/>
    <property type="project" value="TreeGrafter"/>
</dbReference>
<dbReference type="InterPro" id="IPR040445">
    <property type="entry name" value="Kir_TM"/>
</dbReference>
<accession>A0A0T6BHD2</accession>
<comment type="caution">
    <text evidence="16">The sequence shown here is derived from an EMBL/GenBank/DDBJ whole genome shotgun (WGS) entry which is preliminary data.</text>
</comment>
<feature type="compositionally biased region" description="Acidic residues" evidence="12">
    <location>
        <begin position="22"/>
        <end position="38"/>
    </location>
</feature>
<evidence type="ECO:0000256" key="13">
    <source>
        <dbReference type="SAM" id="Phobius"/>
    </source>
</evidence>
<evidence type="ECO:0000259" key="15">
    <source>
        <dbReference type="Pfam" id="PF17655"/>
    </source>
</evidence>
<reference evidence="16 17" key="1">
    <citation type="submission" date="2015-09" db="EMBL/GenBank/DDBJ databases">
        <title>Draft genome of the scarab beetle Oryctes borbonicus.</title>
        <authorList>
            <person name="Meyer J.M."/>
            <person name="Markov G.V."/>
            <person name="Baskaran P."/>
            <person name="Herrmann M."/>
            <person name="Sommer R.J."/>
            <person name="Roedelsperger C."/>
        </authorList>
    </citation>
    <scope>NUCLEOTIDE SEQUENCE [LARGE SCALE GENOMIC DNA]</scope>
    <source>
        <strain evidence="16">OB123</strain>
        <tissue evidence="16">Whole animal</tissue>
    </source>
</reference>
<feature type="transmembrane region" description="Helical" evidence="13">
    <location>
        <begin position="116"/>
        <end position="137"/>
    </location>
</feature>
<dbReference type="OrthoDB" id="273257at2759"/>
<feature type="transmembrane region" description="Helical" evidence="13">
    <location>
        <begin position="188"/>
        <end position="212"/>
    </location>
</feature>
<proteinExistence type="inferred from homology"/>
<evidence type="ECO:0000256" key="10">
    <source>
        <dbReference type="ARBA" id="ARBA00023303"/>
    </source>
</evidence>
<protein>
    <recommendedName>
        <fullName evidence="18">Ion channel</fullName>
    </recommendedName>
</protein>
<dbReference type="Proteomes" id="UP000051574">
    <property type="component" value="Unassembled WGS sequence"/>
</dbReference>
<keyword evidence="17" id="KW-1185">Reference proteome</keyword>
<evidence type="ECO:0000313" key="16">
    <source>
        <dbReference type="EMBL" id="KRT86729.1"/>
    </source>
</evidence>
<name>A0A0T6BHD2_9SCAR</name>
<feature type="region of interest" description="Disordered" evidence="12">
    <location>
        <begin position="18"/>
        <end position="40"/>
    </location>
</feature>
<evidence type="ECO:0008006" key="18">
    <source>
        <dbReference type="Google" id="ProtNLM"/>
    </source>
</evidence>
<dbReference type="Gene3D" id="1.10.287.70">
    <property type="match status" value="1"/>
</dbReference>
<feature type="compositionally biased region" description="Basic and acidic residues" evidence="12">
    <location>
        <begin position="427"/>
        <end position="449"/>
    </location>
</feature>
<dbReference type="PANTHER" id="PTHR11767:SF113">
    <property type="entry name" value="INWARDLY RECTIFYING POTASSIUM CHANNEL 2, ISOFORM D"/>
    <property type="match status" value="1"/>
</dbReference>
<dbReference type="GO" id="GO:0005242">
    <property type="term" value="F:inward rectifier potassium channel activity"/>
    <property type="evidence" value="ECO:0007669"/>
    <property type="project" value="InterPro"/>
</dbReference>
<dbReference type="GO" id="GO:0034702">
    <property type="term" value="C:monoatomic ion channel complex"/>
    <property type="evidence" value="ECO:0007669"/>
    <property type="project" value="UniProtKB-KW"/>
</dbReference>
<dbReference type="EMBL" id="LJIG01000211">
    <property type="protein sequence ID" value="KRT86729.1"/>
    <property type="molecule type" value="Genomic_DNA"/>
</dbReference>
<evidence type="ECO:0000313" key="17">
    <source>
        <dbReference type="Proteomes" id="UP000051574"/>
    </source>
</evidence>
<dbReference type="InterPro" id="IPR041647">
    <property type="entry name" value="IRK_C"/>
</dbReference>
<keyword evidence="9 13" id="KW-0472">Membrane</keyword>
<evidence type="ECO:0000256" key="3">
    <source>
        <dbReference type="ARBA" id="ARBA00022538"/>
    </source>
</evidence>
<evidence type="ECO:0000256" key="2">
    <source>
        <dbReference type="ARBA" id="ARBA00022448"/>
    </source>
</evidence>
<feature type="compositionally biased region" description="Polar residues" evidence="12">
    <location>
        <begin position="626"/>
        <end position="638"/>
    </location>
</feature>
<dbReference type="GO" id="GO:1990573">
    <property type="term" value="P:potassium ion import across plasma membrane"/>
    <property type="evidence" value="ECO:0007669"/>
    <property type="project" value="TreeGrafter"/>
</dbReference>
<keyword evidence="4 11" id="KW-0812">Transmembrane</keyword>
<keyword evidence="10 11" id="KW-0407">Ion channel</keyword>
<evidence type="ECO:0000256" key="9">
    <source>
        <dbReference type="ARBA" id="ARBA00023136"/>
    </source>
</evidence>
<evidence type="ECO:0000256" key="5">
    <source>
        <dbReference type="ARBA" id="ARBA00022882"/>
    </source>
</evidence>
<comment type="subcellular location">
    <subcellularLocation>
        <location evidence="1 11">Membrane</location>
        <topology evidence="1 11">Multi-pass membrane protein</topology>
    </subcellularLocation>
</comment>
<dbReference type="SUPFAM" id="SSF81324">
    <property type="entry name" value="Voltage-gated potassium channels"/>
    <property type="match status" value="1"/>
</dbReference>
<gene>
    <name evidence="16" type="ORF">AMK59_2176</name>
</gene>
<dbReference type="GO" id="GO:0005886">
    <property type="term" value="C:plasma membrane"/>
    <property type="evidence" value="ECO:0007669"/>
    <property type="project" value="TreeGrafter"/>
</dbReference>
<feature type="domain" description="Potassium channel inwardly rectifying transmembrane" evidence="14">
    <location>
        <begin position="79"/>
        <end position="216"/>
    </location>
</feature>
<dbReference type="Pfam" id="PF01007">
    <property type="entry name" value="IRK"/>
    <property type="match status" value="1"/>
</dbReference>
<dbReference type="Pfam" id="PF17655">
    <property type="entry name" value="IRK_C"/>
    <property type="match status" value="1"/>
</dbReference>
<keyword evidence="3 11" id="KW-0633">Potassium transport</keyword>
<evidence type="ECO:0000259" key="14">
    <source>
        <dbReference type="Pfam" id="PF01007"/>
    </source>
</evidence>
<feature type="region of interest" description="Disordered" evidence="12">
    <location>
        <begin position="420"/>
        <end position="449"/>
    </location>
</feature>
<evidence type="ECO:0000256" key="11">
    <source>
        <dbReference type="RuleBase" id="RU003822"/>
    </source>
</evidence>
<comment type="similarity">
    <text evidence="11">Belongs to the inward rectifier-type potassium channel (TC 1.A.2.1) family.</text>
</comment>
<evidence type="ECO:0000256" key="1">
    <source>
        <dbReference type="ARBA" id="ARBA00004141"/>
    </source>
</evidence>
<dbReference type="InterPro" id="IPR014756">
    <property type="entry name" value="Ig_E-set"/>
</dbReference>
<keyword evidence="5 11" id="KW-0851">Voltage-gated channel</keyword>
<dbReference type="InterPro" id="IPR016449">
    <property type="entry name" value="K_chnl_inward-rec_Kir"/>
</dbReference>
<sequence length="644" mass="74600">MALIEARIFVDDYKDSPVKESDVEEMDEEMDEEEEEETEKERFQEFLNKIRSYNKEGPHFIYGKNSEYERKIKGPRRLIKKSGKYNVSRHVESQIWDKYLRDLCNTLVHSRWRWTVIAASSSFILSWLLFALIWMLIANANGDAELINDRLKCILGVQSFGGYFMLSLETQVTIGYGTRSLNDHCPEVVFILCLQIILGVAICGLTINIVYIKMAKSENRYSRLFSKHAVISRRDGDLCLIFRVRDEDSRHAIGTIITAYILREDRESRGPYLENIPLEPYGFLIWPLEVIHKITPASPLWDVSSYNLLSAKFEVIVTLQGTSPTTAQCSRTRTSYISSEILWGHKFKNCIKFVKTEGKYMVNQKSFNLTKEYSTHLCSAKRFTEVYSSLTPTAGTPTNYRFKINVTRNTNQRRGTLVSVETVDGSSKADEQSMRSSKDGQYKMVEDQNKEKEQELEGIKYRIAIERPLTLSLQPAISNSKTFSSKPNINISKPEIITEHSPEYYEKNWDHQNYTENHIPDFWLKEAASLPLINNYNQDQTLKTRKFCSNLQNLRINSLHIPSRNLSDSKNLFNNHRVFEGEELYDNYTPVQESSASLFSSDFRSDLSIEHDRELEEMLRSMESYLEQNSTESRSLAGSSFPKR</sequence>
<evidence type="ECO:0000256" key="6">
    <source>
        <dbReference type="ARBA" id="ARBA00022958"/>
    </source>
</evidence>
<feature type="region of interest" description="Disordered" evidence="12">
    <location>
        <begin position="622"/>
        <end position="644"/>
    </location>
</feature>
<evidence type="ECO:0000256" key="8">
    <source>
        <dbReference type="ARBA" id="ARBA00023065"/>
    </source>
</evidence>
<organism evidence="16 17">
    <name type="scientific">Oryctes borbonicus</name>
    <dbReference type="NCBI Taxonomy" id="1629725"/>
    <lineage>
        <taxon>Eukaryota</taxon>
        <taxon>Metazoa</taxon>
        <taxon>Ecdysozoa</taxon>
        <taxon>Arthropoda</taxon>
        <taxon>Hexapoda</taxon>
        <taxon>Insecta</taxon>
        <taxon>Pterygota</taxon>
        <taxon>Neoptera</taxon>
        <taxon>Endopterygota</taxon>
        <taxon>Coleoptera</taxon>
        <taxon>Polyphaga</taxon>
        <taxon>Scarabaeiformia</taxon>
        <taxon>Scarabaeidae</taxon>
        <taxon>Dynastinae</taxon>
        <taxon>Oryctes</taxon>
    </lineage>
</organism>
<evidence type="ECO:0000256" key="7">
    <source>
        <dbReference type="ARBA" id="ARBA00022989"/>
    </source>
</evidence>
<dbReference type="PRINTS" id="PR01320">
    <property type="entry name" value="KIRCHANNEL"/>
</dbReference>
<dbReference type="AlphaFoldDB" id="A0A0T6BHD2"/>
<dbReference type="PANTHER" id="PTHR11767">
    <property type="entry name" value="INWARD RECTIFIER POTASSIUM CHANNEL"/>
    <property type="match status" value="1"/>
</dbReference>
<feature type="domain" description="Inward rectifier potassium channel C-terminal" evidence="15">
    <location>
        <begin position="224"/>
        <end position="385"/>
    </location>
</feature>
<keyword evidence="6 11" id="KW-0630">Potassium</keyword>
<keyword evidence="8 11" id="KW-0406">Ion transport</keyword>
<dbReference type="SUPFAM" id="SSF81296">
    <property type="entry name" value="E set domains"/>
    <property type="match status" value="1"/>
</dbReference>
<dbReference type="Gene3D" id="2.60.40.1400">
    <property type="entry name" value="G protein-activated inward rectifier potassium channel 1"/>
    <property type="match status" value="1"/>
</dbReference>
<dbReference type="InterPro" id="IPR013518">
    <property type="entry name" value="K_chnl_inward-rec_Kir_cyto"/>
</dbReference>
<keyword evidence="7 13" id="KW-1133">Transmembrane helix</keyword>
<evidence type="ECO:0000256" key="4">
    <source>
        <dbReference type="ARBA" id="ARBA00022692"/>
    </source>
</evidence>
<evidence type="ECO:0000256" key="12">
    <source>
        <dbReference type="SAM" id="MobiDB-lite"/>
    </source>
</evidence>